<reference evidence="2" key="1">
    <citation type="submission" date="2021-10" db="EMBL/GenBank/DDBJ databases">
        <title>Anaerobic single-cell dispensing facilitates the cultivation of human gut bacteria.</title>
        <authorList>
            <person name="Afrizal A."/>
        </authorList>
    </citation>
    <scope>NUCLEOTIDE SEQUENCE</scope>
    <source>
        <strain evidence="2">CLA-AA-H274</strain>
    </source>
</reference>
<feature type="transmembrane region" description="Helical" evidence="1">
    <location>
        <begin position="220"/>
        <end position="236"/>
    </location>
</feature>
<feature type="transmembrane region" description="Helical" evidence="1">
    <location>
        <begin position="129"/>
        <end position="146"/>
    </location>
</feature>
<gene>
    <name evidence="2" type="ORF">LKD32_10285</name>
</gene>
<feature type="transmembrane region" description="Helical" evidence="1">
    <location>
        <begin position="158"/>
        <end position="183"/>
    </location>
</feature>
<sequence>MRQEKRVWWSFSAWEADLFEQYLEDQALQGWFPEKIGNFGIKFSYGKPEKRRYATVLVPGSSTLTGVDSWAEKKFQERCEDSGWKFQCRGINWQVFYTTDENVKRTEEMSEARQFEIQKSLVWGWSTRILYPILIVLNCWILYRSLQNPGVVLADPLNFLSVIVTTMIMVSWGMLYVRLMLWVHRKNKILRRSGKQSISPEKLTATEVNRRLKWRKIGQATWIFLIFIILSALYAVSLPVFISGMVSMFLMFGIVLFMQRWIRENGSGNNREDWIGYFVGVVVISMIAFPLCNAMVGHFMRAEEKSQTEIDSNLNHSSNPSNLSNLNEKHTVFASYQTSDMRVNGAGNPVGVTIFKSPIPWVISQTKKNYPKDMTDLWEQSEQELPETETFLNLPENVKVIWCRYTIRKEEATAVAVDEVVLSDKNRLVILDFGGGTDDAGLEEAVKAFVD</sequence>
<dbReference type="AlphaFoldDB" id="A0AAE3DLN8"/>
<dbReference type="Proteomes" id="UP001198962">
    <property type="component" value="Unassembled WGS sequence"/>
</dbReference>
<keyword evidence="1" id="KW-1133">Transmembrane helix</keyword>
<comment type="caution">
    <text evidence="2">The sequence shown here is derived from an EMBL/GenBank/DDBJ whole genome shotgun (WGS) entry which is preliminary data.</text>
</comment>
<accession>A0AAE3DLN8</accession>
<proteinExistence type="predicted"/>
<feature type="transmembrane region" description="Helical" evidence="1">
    <location>
        <begin position="242"/>
        <end position="262"/>
    </location>
</feature>
<evidence type="ECO:0000313" key="2">
    <source>
        <dbReference type="EMBL" id="MCC2165258.1"/>
    </source>
</evidence>
<evidence type="ECO:0000313" key="3">
    <source>
        <dbReference type="Proteomes" id="UP001198962"/>
    </source>
</evidence>
<organism evidence="2 3">
    <name type="scientific">Brotaphodocola catenula</name>
    <dbReference type="NCBI Taxonomy" id="2885361"/>
    <lineage>
        <taxon>Bacteria</taxon>
        <taxon>Bacillati</taxon>
        <taxon>Bacillota</taxon>
        <taxon>Clostridia</taxon>
        <taxon>Lachnospirales</taxon>
        <taxon>Lachnospiraceae</taxon>
        <taxon>Brotaphodocola</taxon>
    </lineage>
</organism>
<feature type="transmembrane region" description="Helical" evidence="1">
    <location>
        <begin position="274"/>
        <end position="296"/>
    </location>
</feature>
<protein>
    <submittedName>
        <fullName evidence="2">DUF2812 domain-containing protein</fullName>
    </submittedName>
</protein>
<keyword evidence="3" id="KW-1185">Reference proteome</keyword>
<name>A0AAE3DLN8_9FIRM</name>
<keyword evidence="1" id="KW-0472">Membrane</keyword>
<keyword evidence="1" id="KW-0812">Transmembrane</keyword>
<dbReference type="RefSeq" id="WP_308451612.1">
    <property type="nucleotide sequence ID" value="NZ_JAJEPU010000029.1"/>
</dbReference>
<dbReference type="EMBL" id="JAJEPU010000029">
    <property type="protein sequence ID" value="MCC2165258.1"/>
    <property type="molecule type" value="Genomic_DNA"/>
</dbReference>
<evidence type="ECO:0000256" key="1">
    <source>
        <dbReference type="SAM" id="Phobius"/>
    </source>
</evidence>